<gene>
    <name evidence="2" type="ORF">G3I44_16480</name>
</gene>
<evidence type="ECO:0000256" key="1">
    <source>
        <dbReference type="SAM" id="Phobius"/>
    </source>
</evidence>
<feature type="transmembrane region" description="Helical" evidence="1">
    <location>
        <begin position="41"/>
        <end position="60"/>
    </location>
</feature>
<dbReference type="AlphaFoldDB" id="A0A6C0UJN9"/>
<sequence length="125" mass="12819">MIEVVNYTTRFRYLIQNSGSLLIGYLTAGFLAFIVSEAQPGVALIVVFGVVLGGAAYIGGTVTHRLTGDLPVFGVASVGGIVLVGLTIIVGGLTVLRAIGPLVAVSVVGVCFGSVMAWIVRNVPT</sequence>
<accession>A0A6C0UJN9</accession>
<evidence type="ECO:0000313" key="2">
    <source>
        <dbReference type="EMBL" id="QIB75736.1"/>
    </source>
</evidence>
<keyword evidence="1" id="KW-0812">Transmembrane</keyword>
<protein>
    <submittedName>
        <fullName evidence="2">Uncharacterized protein</fullName>
    </submittedName>
</protein>
<feature type="transmembrane region" description="Helical" evidence="1">
    <location>
        <begin position="99"/>
        <end position="120"/>
    </location>
</feature>
<dbReference type="Proteomes" id="UP000465846">
    <property type="component" value="Chromosome"/>
</dbReference>
<dbReference type="RefSeq" id="WP_163487479.1">
    <property type="nucleotide sequence ID" value="NZ_CP048739.1"/>
</dbReference>
<name>A0A6C0UJN9_9EURY</name>
<feature type="transmembrane region" description="Helical" evidence="1">
    <location>
        <begin position="12"/>
        <end position="35"/>
    </location>
</feature>
<proteinExistence type="predicted"/>
<evidence type="ECO:0000313" key="3">
    <source>
        <dbReference type="Proteomes" id="UP000465846"/>
    </source>
</evidence>
<organism evidence="2 3">
    <name type="scientific">Halogeometricum borinquense</name>
    <dbReference type="NCBI Taxonomy" id="60847"/>
    <lineage>
        <taxon>Archaea</taxon>
        <taxon>Methanobacteriati</taxon>
        <taxon>Methanobacteriota</taxon>
        <taxon>Stenosarchaea group</taxon>
        <taxon>Halobacteria</taxon>
        <taxon>Halobacteriales</taxon>
        <taxon>Haloferacaceae</taxon>
        <taxon>Halogeometricum</taxon>
    </lineage>
</organism>
<keyword evidence="1" id="KW-0472">Membrane</keyword>
<feature type="transmembrane region" description="Helical" evidence="1">
    <location>
        <begin position="72"/>
        <end position="93"/>
    </location>
</feature>
<dbReference type="EMBL" id="CP048739">
    <property type="protein sequence ID" value="QIB75736.1"/>
    <property type="molecule type" value="Genomic_DNA"/>
</dbReference>
<reference evidence="2 3" key="1">
    <citation type="submission" date="2020-02" db="EMBL/GenBank/DDBJ databases">
        <title>Whole genome sequence of Halogeometricum borinquense strain wsp4.</title>
        <authorList>
            <person name="Verma D.K."/>
            <person name="Gopal K."/>
            <person name="Prasad E.S."/>
        </authorList>
    </citation>
    <scope>NUCLEOTIDE SEQUENCE [LARGE SCALE GENOMIC DNA]</scope>
    <source>
        <strain evidence="3">wsp4</strain>
    </source>
</reference>
<keyword evidence="1" id="KW-1133">Transmembrane helix</keyword>
<dbReference type="GeneID" id="44081031"/>